<keyword evidence="2" id="KW-0863">Zinc-finger</keyword>
<dbReference type="SMART" id="SM00184">
    <property type="entry name" value="RING"/>
    <property type="match status" value="1"/>
</dbReference>
<sequence>MEDIDLFIKRLQEEQEVKDFLERNIYPKSLSKYSANPYKIEKFPELKESKALRYNIDSIDTIDTTLQNTFKKLNLVENEIKILIQRENIENIENCCPICLEQFKPTSYFMPDCGHKICLHCFTRNMINNKSTGGFCCLCREKIIPNV</sequence>
<keyword evidence="1" id="KW-0479">Metal-binding</keyword>
<dbReference type="EMBL" id="MN739428">
    <property type="protein sequence ID" value="QHT04393.1"/>
    <property type="molecule type" value="Genomic_DNA"/>
</dbReference>
<reference evidence="5" key="1">
    <citation type="journal article" date="2020" name="Nature">
        <title>Giant virus diversity and host interactions through global metagenomics.</title>
        <authorList>
            <person name="Schulz F."/>
            <person name="Roux S."/>
            <person name="Paez-Espino D."/>
            <person name="Jungbluth S."/>
            <person name="Walsh D.A."/>
            <person name="Denef V.J."/>
            <person name="McMahon K.D."/>
            <person name="Konstantinidis K.T."/>
            <person name="Eloe-Fadrosh E.A."/>
            <person name="Kyrpides N.C."/>
            <person name="Woyke T."/>
        </authorList>
    </citation>
    <scope>NUCLEOTIDE SEQUENCE</scope>
    <source>
        <strain evidence="5">GVMAG-M-3300021185-45</strain>
    </source>
</reference>
<evidence type="ECO:0000256" key="2">
    <source>
        <dbReference type="ARBA" id="ARBA00022771"/>
    </source>
</evidence>
<keyword evidence="3" id="KW-0862">Zinc</keyword>
<dbReference type="Pfam" id="PF00097">
    <property type="entry name" value="zf-C3HC4"/>
    <property type="match status" value="1"/>
</dbReference>
<protein>
    <recommendedName>
        <fullName evidence="4">RING-type domain-containing protein</fullName>
    </recommendedName>
</protein>
<dbReference type="InterPro" id="IPR018957">
    <property type="entry name" value="Znf_C3HC4_RING-type"/>
</dbReference>
<proteinExistence type="predicted"/>
<evidence type="ECO:0000313" key="5">
    <source>
        <dbReference type="EMBL" id="QHT04393.1"/>
    </source>
</evidence>
<accession>A0A6C0CJB8</accession>
<dbReference type="GO" id="GO:0008270">
    <property type="term" value="F:zinc ion binding"/>
    <property type="evidence" value="ECO:0007669"/>
    <property type="project" value="UniProtKB-KW"/>
</dbReference>
<dbReference type="SUPFAM" id="SSF57850">
    <property type="entry name" value="RING/U-box"/>
    <property type="match status" value="1"/>
</dbReference>
<feature type="domain" description="RING-type" evidence="4">
    <location>
        <begin position="96"/>
        <end position="140"/>
    </location>
</feature>
<evidence type="ECO:0000259" key="4">
    <source>
        <dbReference type="PROSITE" id="PS50089"/>
    </source>
</evidence>
<evidence type="ECO:0000256" key="1">
    <source>
        <dbReference type="ARBA" id="ARBA00022723"/>
    </source>
</evidence>
<dbReference type="InterPro" id="IPR013083">
    <property type="entry name" value="Znf_RING/FYVE/PHD"/>
</dbReference>
<dbReference type="InterPro" id="IPR001841">
    <property type="entry name" value="Znf_RING"/>
</dbReference>
<evidence type="ECO:0000256" key="3">
    <source>
        <dbReference type="ARBA" id="ARBA00022833"/>
    </source>
</evidence>
<dbReference type="PROSITE" id="PS50089">
    <property type="entry name" value="ZF_RING_2"/>
    <property type="match status" value="1"/>
</dbReference>
<dbReference type="Gene3D" id="3.30.40.10">
    <property type="entry name" value="Zinc/RING finger domain, C3HC4 (zinc finger)"/>
    <property type="match status" value="1"/>
</dbReference>
<organism evidence="5">
    <name type="scientific">viral metagenome</name>
    <dbReference type="NCBI Taxonomy" id="1070528"/>
    <lineage>
        <taxon>unclassified sequences</taxon>
        <taxon>metagenomes</taxon>
        <taxon>organismal metagenomes</taxon>
    </lineage>
</organism>
<name>A0A6C0CJB8_9ZZZZ</name>
<dbReference type="AlphaFoldDB" id="A0A6C0CJB8"/>